<accession>A0ABD2HUM5</accession>
<reference evidence="2 3" key="1">
    <citation type="submission" date="2024-10" db="EMBL/GenBank/DDBJ databases">
        <authorList>
            <person name="Kim D."/>
        </authorList>
    </citation>
    <scope>NUCLEOTIDE SEQUENCE [LARGE SCALE GENOMIC DNA]</scope>
    <source>
        <strain evidence="2">Taebaek</strain>
    </source>
</reference>
<proteinExistence type="predicted"/>
<dbReference type="Proteomes" id="UP001620645">
    <property type="component" value="Unassembled WGS sequence"/>
</dbReference>
<feature type="coiled-coil region" evidence="1">
    <location>
        <begin position="59"/>
        <end position="100"/>
    </location>
</feature>
<keyword evidence="1" id="KW-0175">Coiled coil</keyword>
<gene>
    <name evidence="2" type="ORF">niasHS_016114</name>
</gene>
<dbReference type="AlphaFoldDB" id="A0ABD2HUM5"/>
<keyword evidence="3" id="KW-1185">Reference proteome</keyword>
<name>A0ABD2HUM5_HETSC</name>
<protein>
    <submittedName>
        <fullName evidence="2">Uncharacterized protein</fullName>
    </submittedName>
</protein>
<evidence type="ECO:0000256" key="1">
    <source>
        <dbReference type="SAM" id="Coils"/>
    </source>
</evidence>
<organism evidence="2 3">
    <name type="scientific">Heterodera schachtii</name>
    <name type="common">Sugarbeet cyst nematode worm</name>
    <name type="synonym">Tylenchus schachtii</name>
    <dbReference type="NCBI Taxonomy" id="97005"/>
    <lineage>
        <taxon>Eukaryota</taxon>
        <taxon>Metazoa</taxon>
        <taxon>Ecdysozoa</taxon>
        <taxon>Nematoda</taxon>
        <taxon>Chromadorea</taxon>
        <taxon>Rhabditida</taxon>
        <taxon>Tylenchina</taxon>
        <taxon>Tylenchomorpha</taxon>
        <taxon>Tylenchoidea</taxon>
        <taxon>Heteroderidae</taxon>
        <taxon>Heteroderinae</taxon>
        <taxon>Heterodera</taxon>
    </lineage>
</organism>
<sequence>MFSRHLRRYLMRRVGAVQEAKRQPLVAADERESRIVELERVKIFLRHEEAQRGAARLMLKNRTEERDHLRDDLKQAEAVKVKLEQDMAKLKDDVLKLYHKI</sequence>
<dbReference type="EMBL" id="JBICCN010000411">
    <property type="protein sequence ID" value="KAL3070287.1"/>
    <property type="molecule type" value="Genomic_DNA"/>
</dbReference>
<evidence type="ECO:0000313" key="2">
    <source>
        <dbReference type="EMBL" id="KAL3070287.1"/>
    </source>
</evidence>
<comment type="caution">
    <text evidence="2">The sequence shown here is derived from an EMBL/GenBank/DDBJ whole genome shotgun (WGS) entry which is preliminary data.</text>
</comment>
<evidence type="ECO:0000313" key="3">
    <source>
        <dbReference type="Proteomes" id="UP001620645"/>
    </source>
</evidence>